<keyword evidence="5 7" id="KW-0733">Signal recognition particle</keyword>
<organism evidence="9 10">
    <name type="scientific">Penicillium atrosanguineum</name>
    <dbReference type="NCBI Taxonomy" id="1132637"/>
    <lineage>
        <taxon>Eukaryota</taxon>
        <taxon>Fungi</taxon>
        <taxon>Dikarya</taxon>
        <taxon>Ascomycota</taxon>
        <taxon>Pezizomycotina</taxon>
        <taxon>Eurotiomycetes</taxon>
        <taxon>Eurotiomycetidae</taxon>
        <taxon>Eurotiales</taxon>
        <taxon>Aspergillaceae</taxon>
        <taxon>Penicillium</taxon>
    </lineage>
</organism>
<sequence>MAPHMATDEFFSALTELLSKTSQKSRGSVFLSQKPLIDGVTSGQPSILIRASNGNTDAKKPIDKDGKIDKTKVSKASKVKFSTVVPADQLEAFYTRYADVCKASMTGLKKRDRSKRKAKGKGVSKAIKA</sequence>
<comment type="subcellular location">
    <subcellularLocation>
        <location evidence="1 7">Cytoplasm</location>
    </subcellularLocation>
</comment>
<dbReference type="GO" id="GO:0005786">
    <property type="term" value="C:signal recognition particle, endoplasmic reticulum targeting"/>
    <property type="evidence" value="ECO:0007669"/>
    <property type="project" value="UniProtKB-UniRule"/>
</dbReference>
<evidence type="ECO:0000256" key="6">
    <source>
        <dbReference type="ARBA" id="ARBA00023274"/>
    </source>
</evidence>
<keyword evidence="4 7" id="KW-0694">RNA-binding</keyword>
<evidence type="ECO:0000313" key="9">
    <source>
        <dbReference type="EMBL" id="KAJ5299641.1"/>
    </source>
</evidence>
<dbReference type="GO" id="GO:0030942">
    <property type="term" value="F:endoplasmic reticulum signal peptide binding"/>
    <property type="evidence" value="ECO:0007669"/>
    <property type="project" value="UniProtKB-UniRule"/>
</dbReference>
<comment type="subunit">
    <text evidence="7">Component of a fungal signal recognition particle (SRP) complex that consists of a 7SL RNA molecule (scR1) and at least six protein subunits: SRP72, SRP68, SRP54, SEC65, SRP21 and SRP14.</text>
</comment>
<dbReference type="GO" id="GO:0006614">
    <property type="term" value="P:SRP-dependent cotranslational protein targeting to membrane"/>
    <property type="evidence" value="ECO:0007669"/>
    <property type="project" value="UniProtKB-UniRule"/>
</dbReference>
<dbReference type="InterPro" id="IPR003210">
    <property type="entry name" value="Signal_recog_particle_SRP14"/>
</dbReference>
<feature type="region of interest" description="Disordered" evidence="8">
    <location>
        <begin position="108"/>
        <end position="129"/>
    </location>
</feature>
<dbReference type="GO" id="GO:0008312">
    <property type="term" value="F:7S RNA binding"/>
    <property type="evidence" value="ECO:0007669"/>
    <property type="project" value="UniProtKB-UniRule"/>
</dbReference>
<evidence type="ECO:0000256" key="8">
    <source>
        <dbReference type="SAM" id="MobiDB-lite"/>
    </source>
</evidence>
<evidence type="ECO:0000256" key="3">
    <source>
        <dbReference type="ARBA" id="ARBA00022490"/>
    </source>
</evidence>
<evidence type="ECO:0000256" key="1">
    <source>
        <dbReference type="ARBA" id="ARBA00004496"/>
    </source>
</evidence>
<dbReference type="Pfam" id="PF02290">
    <property type="entry name" value="SRP14"/>
    <property type="match status" value="1"/>
</dbReference>
<comment type="similarity">
    <text evidence="2 7">Belongs to the SRP14 family.</text>
</comment>
<dbReference type="Proteomes" id="UP001147746">
    <property type="component" value="Unassembled WGS sequence"/>
</dbReference>
<dbReference type="InterPro" id="IPR009018">
    <property type="entry name" value="Signal_recog_particle_SRP9/14"/>
</dbReference>
<protein>
    <recommendedName>
        <fullName evidence="7">Signal recognition particle subunit SRP14</fullName>
    </recommendedName>
    <alternativeName>
        <fullName evidence="7">Signal recognition particle 14 kDa protein</fullName>
    </alternativeName>
</protein>
<keyword evidence="6 7" id="KW-0687">Ribonucleoprotein</keyword>
<proteinExistence type="inferred from homology"/>
<evidence type="ECO:0000256" key="5">
    <source>
        <dbReference type="ARBA" id="ARBA00023135"/>
    </source>
</evidence>
<evidence type="ECO:0000256" key="2">
    <source>
        <dbReference type="ARBA" id="ARBA00010349"/>
    </source>
</evidence>
<dbReference type="EMBL" id="JAPZBO010000010">
    <property type="protein sequence ID" value="KAJ5299641.1"/>
    <property type="molecule type" value="Genomic_DNA"/>
</dbReference>
<dbReference type="AlphaFoldDB" id="A0A9W9PM40"/>
<dbReference type="Gene3D" id="3.30.720.10">
    <property type="entry name" value="Signal recognition particle alu RNA binding heterodimer, srp9/1"/>
    <property type="match status" value="1"/>
</dbReference>
<dbReference type="SUPFAM" id="SSF54762">
    <property type="entry name" value="Signal recognition particle alu RNA binding heterodimer, SRP9/14"/>
    <property type="match status" value="1"/>
</dbReference>
<dbReference type="OrthoDB" id="19209at2759"/>
<reference evidence="9" key="2">
    <citation type="journal article" date="2023" name="IMA Fungus">
        <title>Comparative genomic study of the Penicillium genus elucidates a diverse pangenome and 15 lateral gene transfer events.</title>
        <authorList>
            <person name="Petersen C."/>
            <person name="Sorensen T."/>
            <person name="Nielsen M.R."/>
            <person name="Sondergaard T.E."/>
            <person name="Sorensen J.L."/>
            <person name="Fitzpatrick D.A."/>
            <person name="Frisvad J.C."/>
            <person name="Nielsen K.L."/>
        </authorList>
    </citation>
    <scope>NUCLEOTIDE SEQUENCE</scope>
    <source>
        <strain evidence="9">IBT 21472</strain>
    </source>
</reference>
<comment type="function">
    <text evidence="7">Component of the signal recognition particle (SRP) complex, a ribonucleoprotein complex that mediates the cotranslational targeting of secretory and membrane proteins to the endoplasmic reticulum (ER).</text>
</comment>
<gene>
    <name evidence="9" type="ORF">N7476_011198</name>
</gene>
<keyword evidence="10" id="KW-1185">Reference proteome</keyword>
<keyword evidence="3 7" id="KW-0963">Cytoplasm</keyword>
<evidence type="ECO:0000256" key="7">
    <source>
        <dbReference type="RuleBase" id="RU368100"/>
    </source>
</evidence>
<dbReference type="PANTHER" id="PTHR12013">
    <property type="entry name" value="SIGNAL RECOGNITION PARTICLE 14 KD PROTEIN"/>
    <property type="match status" value="1"/>
</dbReference>
<evidence type="ECO:0000256" key="4">
    <source>
        <dbReference type="ARBA" id="ARBA00022884"/>
    </source>
</evidence>
<accession>A0A9W9PM40</accession>
<evidence type="ECO:0000313" key="10">
    <source>
        <dbReference type="Proteomes" id="UP001147746"/>
    </source>
</evidence>
<reference evidence="9" key="1">
    <citation type="submission" date="2022-12" db="EMBL/GenBank/DDBJ databases">
        <authorList>
            <person name="Petersen C."/>
        </authorList>
    </citation>
    <scope>NUCLEOTIDE SEQUENCE</scope>
    <source>
        <strain evidence="9">IBT 21472</strain>
    </source>
</reference>
<comment type="caution">
    <text evidence="9">The sequence shown here is derived from an EMBL/GenBank/DDBJ whole genome shotgun (WGS) entry which is preliminary data.</text>
</comment>
<name>A0A9W9PM40_9EURO</name>